<comment type="similarity">
    <text evidence="11">Belongs to the SrkA/RdoA protein kinase family.</text>
</comment>
<sequence length="326" mass="38342">MNQNTQTPYATLNPNTILDAIESIGFLCTGSLYALNSYENRVYQIGIEDSEPLIAKFYRPHRWSSEAILEEHQFSLELAEQEIPVIAPLIVNDQTLHHHQDFRFAVFPRRGGHALELDNDEQLEWMGRFIGRMHSVSASQAFQHRISLNIQSYGFEPYRFLMEQDFIPDYLISNFCKIVETALEKIAQIFEWVGDLDQIRLHGDCHAANILWRDSGPHIVDLDDCLMGPAMQDIWMLLSGEPKQMELQLEKILNGYYEFQDFNLRERHLIEVLRTLRMLHYSGWLAKRWDDPAFPLSFPWFNTPVYWENMMRNLNEQIDLLDQIEC</sequence>
<dbReference type="EMBL" id="LNYS01000018">
    <property type="protein sequence ID" value="KTD47933.1"/>
    <property type="molecule type" value="Genomic_DNA"/>
</dbReference>
<evidence type="ECO:0000256" key="5">
    <source>
        <dbReference type="ARBA" id="ARBA00022723"/>
    </source>
</evidence>
<evidence type="ECO:0000259" key="12">
    <source>
        <dbReference type="Pfam" id="PF01636"/>
    </source>
</evidence>
<dbReference type="InterPro" id="IPR011009">
    <property type="entry name" value="Kinase-like_dom_sf"/>
</dbReference>
<protein>
    <recommendedName>
        <fullName evidence="11">Stress response kinase A</fullName>
        <ecNumber evidence="11">2.7.11.1</ecNumber>
    </recommendedName>
    <alternativeName>
        <fullName evidence="11">Serine/threonine-protein kinase SrkA</fullName>
    </alternativeName>
</protein>
<gene>
    <name evidence="13" type="primary">yihE</name>
    <name evidence="11" type="synonym">srkA</name>
    <name evidence="13" type="ORF">Lqui_2197</name>
</gene>
<comment type="function">
    <text evidence="11">A protein kinase that phosphorylates Ser and Thr residues. Probably acts to suppress the effects of stress linked to accumulation of reactive oxygen species. Probably involved in the extracytoplasmic stress response.</text>
</comment>
<comment type="catalytic activity">
    <reaction evidence="11">
        <text>L-seryl-[protein] + ATP = O-phospho-L-seryl-[protein] + ADP + H(+)</text>
        <dbReference type="Rhea" id="RHEA:17989"/>
        <dbReference type="Rhea" id="RHEA-COMP:9863"/>
        <dbReference type="Rhea" id="RHEA-COMP:11604"/>
        <dbReference type="ChEBI" id="CHEBI:15378"/>
        <dbReference type="ChEBI" id="CHEBI:29999"/>
        <dbReference type="ChEBI" id="CHEBI:30616"/>
        <dbReference type="ChEBI" id="CHEBI:83421"/>
        <dbReference type="ChEBI" id="CHEBI:456216"/>
        <dbReference type="EC" id="2.7.11.1"/>
    </reaction>
</comment>
<keyword evidence="2 11" id="KW-0723">Serine/threonine-protein kinase</keyword>
<dbReference type="GO" id="GO:0005524">
    <property type="term" value="F:ATP binding"/>
    <property type="evidence" value="ECO:0007669"/>
    <property type="project" value="UniProtKB-UniRule"/>
</dbReference>
<evidence type="ECO:0000256" key="6">
    <source>
        <dbReference type="ARBA" id="ARBA00022741"/>
    </source>
</evidence>
<accession>A0A0W0XSY2</accession>
<evidence type="ECO:0000256" key="2">
    <source>
        <dbReference type="ARBA" id="ARBA00022527"/>
    </source>
</evidence>
<comment type="subunit">
    <text evidence="11">Monomer.</text>
</comment>
<dbReference type="OrthoDB" id="5392197at2"/>
<evidence type="ECO:0000256" key="9">
    <source>
        <dbReference type="ARBA" id="ARBA00022842"/>
    </source>
</evidence>
<feature type="binding site" evidence="11">
    <location>
        <position position="209"/>
    </location>
    <ligand>
        <name>Mg(2+)</name>
        <dbReference type="ChEBI" id="CHEBI:18420"/>
    </ligand>
</feature>
<evidence type="ECO:0000256" key="10">
    <source>
        <dbReference type="ARBA" id="ARBA00023016"/>
    </source>
</evidence>
<evidence type="ECO:0000256" key="8">
    <source>
        <dbReference type="ARBA" id="ARBA00022840"/>
    </source>
</evidence>
<name>A0A0W0XSY2_9GAMM</name>
<feature type="active site" evidence="11">
    <location>
        <position position="221"/>
    </location>
</feature>
<proteinExistence type="inferred from homology"/>
<dbReference type="NCBIfam" id="NF008738">
    <property type="entry name" value="PRK11768.1"/>
    <property type="match status" value="1"/>
</dbReference>
<dbReference type="PATRIC" id="fig|45073.5.peg.2320"/>
<dbReference type="InterPro" id="IPR002575">
    <property type="entry name" value="Aminoglycoside_PTrfase"/>
</dbReference>
<dbReference type="GO" id="GO:0000287">
    <property type="term" value="F:magnesium ion binding"/>
    <property type="evidence" value="ECO:0007669"/>
    <property type="project" value="UniProtKB-UniRule"/>
</dbReference>
<keyword evidence="7 11" id="KW-0418">Kinase</keyword>
<keyword evidence="8 11" id="KW-0067">ATP-binding</keyword>
<keyword evidence="1 11" id="KW-0963">Cytoplasm</keyword>
<dbReference type="AlphaFoldDB" id="A0A0W0XSY2"/>
<dbReference type="GO" id="GO:0005737">
    <property type="term" value="C:cytoplasm"/>
    <property type="evidence" value="ECO:0007669"/>
    <property type="project" value="UniProtKB-SubCell"/>
</dbReference>
<feature type="binding site" evidence="11">
    <location>
        <position position="221"/>
    </location>
    <ligand>
        <name>Mg(2+)</name>
        <dbReference type="ChEBI" id="CHEBI:18420"/>
    </ligand>
</feature>
<dbReference type="GO" id="GO:0004674">
    <property type="term" value="F:protein serine/threonine kinase activity"/>
    <property type="evidence" value="ECO:0007669"/>
    <property type="project" value="UniProtKB-UniRule"/>
</dbReference>
<keyword evidence="9 11" id="KW-0460">Magnesium</keyword>
<evidence type="ECO:0000313" key="14">
    <source>
        <dbReference type="Proteomes" id="UP000054618"/>
    </source>
</evidence>
<comment type="catalytic activity">
    <reaction evidence="11">
        <text>L-threonyl-[protein] + ATP = O-phospho-L-threonyl-[protein] + ADP + H(+)</text>
        <dbReference type="Rhea" id="RHEA:46608"/>
        <dbReference type="Rhea" id="RHEA-COMP:11060"/>
        <dbReference type="Rhea" id="RHEA-COMP:11605"/>
        <dbReference type="ChEBI" id="CHEBI:15378"/>
        <dbReference type="ChEBI" id="CHEBI:30013"/>
        <dbReference type="ChEBI" id="CHEBI:30616"/>
        <dbReference type="ChEBI" id="CHEBI:61977"/>
        <dbReference type="ChEBI" id="CHEBI:456216"/>
        <dbReference type="EC" id="2.7.11.1"/>
    </reaction>
</comment>
<dbReference type="RefSeq" id="WP_058508288.1">
    <property type="nucleotide sequence ID" value="NZ_CAAAIK010000009.1"/>
</dbReference>
<keyword evidence="4 11" id="KW-0808">Transferase</keyword>
<comment type="caution">
    <text evidence="13">The sequence shown here is derived from an EMBL/GenBank/DDBJ whole genome shotgun (WGS) entry which is preliminary data.</text>
</comment>
<keyword evidence="10 11" id="KW-0346">Stress response</keyword>
<dbReference type="STRING" id="45073.Lqui_2197"/>
<dbReference type="InterPro" id="IPR032882">
    <property type="entry name" value="SrkA/RdoA"/>
</dbReference>
<feature type="site" description="ATP" evidence="11">
    <location>
        <position position="37"/>
    </location>
</feature>
<dbReference type="PANTHER" id="PTHR39573">
    <property type="entry name" value="STRESS RESPONSE KINASE A"/>
    <property type="match status" value="1"/>
</dbReference>
<feature type="active site" description="Proton acceptor" evidence="11">
    <location>
        <position position="204"/>
    </location>
</feature>
<evidence type="ECO:0000256" key="11">
    <source>
        <dbReference type="HAMAP-Rule" id="MF_01497"/>
    </source>
</evidence>
<dbReference type="Gene3D" id="3.30.200.70">
    <property type="match status" value="1"/>
</dbReference>
<keyword evidence="3 11" id="KW-0597">Phosphoprotein</keyword>
<dbReference type="SUPFAM" id="SSF56112">
    <property type="entry name" value="Protein kinase-like (PK-like)"/>
    <property type="match status" value="1"/>
</dbReference>
<dbReference type="Pfam" id="PF01636">
    <property type="entry name" value="APH"/>
    <property type="match status" value="1"/>
</dbReference>
<organism evidence="13 14">
    <name type="scientific">Legionella quinlivanii</name>
    <dbReference type="NCBI Taxonomy" id="45073"/>
    <lineage>
        <taxon>Bacteria</taxon>
        <taxon>Pseudomonadati</taxon>
        <taxon>Pseudomonadota</taxon>
        <taxon>Gammaproteobacteria</taxon>
        <taxon>Legionellales</taxon>
        <taxon>Legionellaceae</taxon>
        <taxon>Legionella</taxon>
    </lineage>
</organism>
<evidence type="ECO:0000256" key="7">
    <source>
        <dbReference type="ARBA" id="ARBA00022777"/>
    </source>
</evidence>
<dbReference type="PANTHER" id="PTHR39573:SF1">
    <property type="entry name" value="STRESS RESPONSE KINASE A"/>
    <property type="match status" value="1"/>
</dbReference>
<evidence type="ECO:0000313" key="13">
    <source>
        <dbReference type="EMBL" id="KTD47933.1"/>
    </source>
</evidence>
<keyword evidence="14" id="KW-1185">Reference proteome</keyword>
<dbReference type="Gene3D" id="1.20.1270.170">
    <property type="match status" value="1"/>
</dbReference>
<keyword evidence="6 11" id="KW-0547">Nucleotide-binding</keyword>
<feature type="domain" description="Aminoglycoside phosphotransferase" evidence="12">
    <location>
        <begin position="38"/>
        <end position="257"/>
    </location>
</feature>
<dbReference type="Gene3D" id="1.10.510.10">
    <property type="entry name" value="Transferase(Phosphotransferase) domain 1"/>
    <property type="match status" value="1"/>
</dbReference>
<dbReference type="EC" id="2.7.11.1" evidence="11"/>
<evidence type="ECO:0000256" key="4">
    <source>
        <dbReference type="ARBA" id="ARBA00022679"/>
    </source>
</evidence>
<evidence type="ECO:0000256" key="1">
    <source>
        <dbReference type="ARBA" id="ARBA00022490"/>
    </source>
</evidence>
<dbReference type="Proteomes" id="UP000054618">
    <property type="component" value="Unassembled WGS sequence"/>
</dbReference>
<dbReference type="GO" id="GO:0106310">
    <property type="term" value="F:protein serine kinase activity"/>
    <property type="evidence" value="ECO:0007669"/>
    <property type="project" value="RHEA"/>
</dbReference>
<comment type="subcellular location">
    <subcellularLocation>
        <location evidence="11">Cytoplasm</location>
    </subcellularLocation>
</comment>
<reference evidence="13 14" key="1">
    <citation type="submission" date="2015-11" db="EMBL/GenBank/DDBJ databases">
        <title>Genomic analysis of 38 Legionella species identifies large and diverse effector repertoires.</title>
        <authorList>
            <person name="Burstein D."/>
            <person name="Amaro F."/>
            <person name="Zusman T."/>
            <person name="Lifshitz Z."/>
            <person name="Cohen O."/>
            <person name="Gilbert J.A."/>
            <person name="Pupko T."/>
            <person name="Shuman H.A."/>
            <person name="Segal G."/>
        </authorList>
    </citation>
    <scope>NUCLEOTIDE SEQUENCE [LARGE SCALE GENOMIC DNA]</scope>
    <source>
        <strain evidence="13 14">CDC#1442-AUS-E</strain>
    </source>
</reference>
<keyword evidence="5 11" id="KW-0479">Metal-binding</keyword>
<dbReference type="HAMAP" id="MF_01497">
    <property type="entry name" value="SrkA_kinase"/>
    <property type="match status" value="1"/>
</dbReference>
<comment type="cofactor">
    <cofactor evidence="11">
        <name>Mg(2+)</name>
        <dbReference type="ChEBI" id="CHEBI:18420"/>
    </cofactor>
</comment>
<evidence type="ECO:0000256" key="3">
    <source>
        <dbReference type="ARBA" id="ARBA00022553"/>
    </source>
</evidence>